<evidence type="ECO:0000256" key="1">
    <source>
        <dbReference type="SAM" id="MobiDB-lite"/>
    </source>
</evidence>
<dbReference type="AlphaFoldDB" id="A0A1S8A7S3"/>
<sequence length="57" mass="6287">MSDSPGIASDAKGDHHRKDPKNQNKRTTPEGLIILWDSPQASSVDDNPRESTATHFE</sequence>
<dbReference type="Proteomes" id="UP000054516">
    <property type="component" value="Unassembled WGS sequence"/>
</dbReference>
<organism evidence="2">
    <name type="scientific">Rosellinia necatrix</name>
    <name type="common">White root-rot fungus</name>
    <dbReference type="NCBI Taxonomy" id="77044"/>
    <lineage>
        <taxon>Eukaryota</taxon>
        <taxon>Fungi</taxon>
        <taxon>Dikarya</taxon>
        <taxon>Ascomycota</taxon>
        <taxon>Pezizomycotina</taxon>
        <taxon>Sordariomycetes</taxon>
        <taxon>Xylariomycetidae</taxon>
        <taxon>Xylariales</taxon>
        <taxon>Xylariaceae</taxon>
        <taxon>Rosellinia</taxon>
    </lineage>
</organism>
<feature type="compositionally biased region" description="Polar residues" evidence="1">
    <location>
        <begin position="39"/>
        <end position="57"/>
    </location>
</feature>
<feature type="region of interest" description="Disordered" evidence="1">
    <location>
        <begin position="1"/>
        <end position="57"/>
    </location>
</feature>
<gene>
    <name evidence="2" type="ORF">SAMD00023353_1300570</name>
</gene>
<proteinExistence type="predicted"/>
<evidence type="ECO:0000313" key="2">
    <source>
        <dbReference type="EMBL" id="GAW25790.1"/>
    </source>
</evidence>
<evidence type="ECO:0000313" key="3">
    <source>
        <dbReference type="Proteomes" id="UP000054516"/>
    </source>
</evidence>
<accession>A0A1S8A7S3</accession>
<reference evidence="2" key="1">
    <citation type="submission" date="2016-03" db="EMBL/GenBank/DDBJ databases">
        <title>Draft genome sequence of Rosellinia necatrix.</title>
        <authorList>
            <person name="Kanematsu S."/>
        </authorList>
    </citation>
    <scope>NUCLEOTIDE SEQUENCE [LARGE SCALE GENOMIC DNA]</scope>
    <source>
        <strain evidence="2">W97</strain>
    </source>
</reference>
<protein>
    <submittedName>
        <fullName evidence="2">Uncharacterized protein</fullName>
    </submittedName>
</protein>
<keyword evidence="3" id="KW-1185">Reference proteome</keyword>
<feature type="compositionally biased region" description="Basic and acidic residues" evidence="1">
    <location>
        <begin position="11"/>
        <end position="22"/>
    </location>
</feature>
<dbReference type="EMBL" id="DF977458">
    <property type="protein sequence ID" value="GAW25790.1"/>
    <property type="molecule type" value="Genomic_DNA"/>
</dbReference>
<name>A0A1S8A7S3_ROSNE</name>